<dbReference type="InterPro" id="IPR051329">
    <property type="entry name" value="NIR_SIR_4Fe-4S"/>
</dbReference>
<name>A0A561PZ52_9HYPH</name>
<keyword evidence="10" id="KW-1185">Reference proteome</keyword>
<evidence type="ECO:0000256" key="5">
    <source>
        <dbReference type="ARBA" id="ARBA00023004"/>
    </source>
</evidence>
<organism evidence="9 10">
    <name type="scientific">Neorhizobium alkalisoli</name>
    <dbReference type="NCBI Taxonomy" id="528178"/>
    <lineage>
        <taxon>Bacteria</taxon>
        <taxon>Pseudomonadati</taxon>
        <taxon>Pseudomonadota</taxon>
        <taxon>Alphaproteobacteria</taxon>
        <taxon>Hyphomicrobiales</taxon>
        <taxon>Rhizobiaceae</taxon>
        <taxon>Rhizobium/Agrobacterium group</taxon>
        <taxon>Neorhizobium</taxon>
    </lineage>
</organism>
<dbReference type="PANTHER" id="PTHR32439">
    <property type="entry name" value="FERREDOXIN--NITRITE REDUCTASE, CHLOROPLASTIC"/>
    <property type="match status" value="1"/>
</dbReference>
<keyword evidence="1" id="KW-0004">4Fe-4S</keyword>
<dbReference type="Pfam" id="PF03460">
    <property type="entry name" value="NIR_SIR_ferr"/>
    <property type="match status" value="1"/>
</dbReference>
<accession>A0A561PZ52</accession>
<dbReference type="PANTHER" id="PTHR32439:SF9">
    <property type="entry name" value="BLR3264 PROTEIN"/>
    <property type="match status" value="1"/>
</dbReference>
<evidence type="ECO:0000256" key="7">
    <source>
        <dbReference type="SAM" id="MobiDB-lite"/>
    </source>
</evidence>
<evidence type="ECO:0000256" key="2">
    <source>
        <dbReference type="ARBA" id="ARBA00022617"/>
    </source>
</evidence>
<reference evidence="9 10" key="1">
    <citation type="submission" date="2019-06" db="EMBL/GenBank/DDBJ databases">
        <title>Sorghum-associated microbial communities from plants grown in Nebraska, USA.</title>
        <authorList>
            <person name="Schachtman D."/>
        </authorList>
    </citation>
    <scope>NUCLEOTIDE SEQUENCE [LARGE SCALE GENOMIC DNA]</scope>
    <source>
        <strain evidence="9 10">1225</strain>
    </source>
</reference>
<proteinExistence type="predicted"/>
<dbReference type="GO" id="GO:0016491">
    <property type="term" value="F:oxidoreductase activity"/>
    <property type="evidence" value="ECO:0007669"/>
    <property type="project" value="UniProtKB-KW"/>
</dbReference>
<feature type="region of interest" description="Disordered" evidence="7">
    <location>
        <begin position="238"/>
        <end position="276"/>
    </location>
</feature>
<dbReference type="Gene3D" id="3.90.480.10">
    <property type="entry name" value="Sulfite Reductase Hemoprotein,Domain 2"/>
    <property type="match status" value="1"/>
</dbReference>
<dbReference type="Gene3D" id="3.30.413.10">
    <property type="entry name" value="Sulfite Reductase Hemoprotein, domain 1"/>
    <property type="match status" value="2"/>
</dbReference>
<dbReference type="AlphaFoldDB" id="A0A561PZ52"/>
<evidence type="ECO:0000256" key="6">
    <source>
        <dbReference type="ARBA" id="ARBA00023014"/>
    </source>
</evidence>
<sequence>METVQLGQKPSDPKLTAQTLAEQTPAKQSLADMRRGACPALSTPMMTGDGFLARVALTDAISPKQLAELCRLAIWHGNGMLDISARGNLQIRGLGEISAPKLDADVRAMNLPLRDGLAVETPPLAGMDGMEIADPRPLAQAIRDGASGITGLAPKMTVVVDGGGRLRLSELLADIRLMAVRADGEVLWKLLLGGSEESGRLFNVLRETQAVAATVEILQRMAAMGRSARGRDLAADLPLRDDAGPVANPPRSSSHLSRGSDHDAKHDPSQMLGTSPSMTEIFGAATSPFDLFALSDDLHAIGIGPAFGQVKAEALATLCEEAACLGITQVKPALDHSLLFFGAKNACEALQKFAAVAGFITRADDPRGHIAACPGSPACRSATIPTHDIAAEAARDCADLLDGSFTLHITGCHKGCAHPQASALALCGTADGVSFVADGKASDAPFAYSAFVDTNATLRRLAELVKSERRAGENSAACLARIGSNRLGTQAQSGQMPGRP</sequence>
<feature type="compositionally biased region" description="Basic and acidic residues" evidence="7">
    <location>
        <begin position="258"/>
        <end position="268"/>
    </location>
</feature>
<keyword evidence="3" id="KW-0479">Metal-binding</keyword>
<evidence type="ECO:0000256" key="1">
    <source>
        <dbReference type="ARBA" id="ARBA00022485"/>
    </source>
</evidence>
<dbReference type="NCBIfam" id="TIGR02435">
    <property type="entry name" value="CobG"/>
    <property type="match status" value="1"/>
</dbReference>
<dbReference type="RefSeq" id="WP_246691045.1">
    <property type="nucleotide sequence ID" value="NZ_VIWP01000020.1"/>
</dbReference>
<evidence type="ECO:0000256" key="3">
    <source>
        <dbReference type="ARBA" id="ARBA00022723"/>
    </source>
</evidence>
<dbReference type="InterPro" id="IPR005117">
    <property type="entry name" value="NiRdtase/SiRdtase_haem-b_fer"/>
</dbReference>
<keyword evidence="6" id="KW-0411">Iron-sulfur</keyword>
<keyword evidence="2" id="KW-0349">Heme</keyword>
<feature type="domain" description="Nitrite/Sulfite reductase ferredoxin-like" evidence="8">
    <location>
        <begin position="46"/>
        <end position="108"/>
    </location>
</feature>
<evidence type="ECO:0000256" key="4">
    <source>
        <dbReference type="ARBA" id="ARBA00023002"/>
    </source>
</evidence>
<dbReference type="GO" id="GO:0046872">
    <property type="term" value="F:metal ion binding"/>
    <property type="evidence" value="ECO:0007669"/>
    <property type="project" value="UniProtKB-KW"/>
</dbReference>
<keyword evidence="4" id="KW-0560">Oxidoreductase</keyword>
<protein>
    <submittedName>
        <fullName evidence="9">Precorrin-3B synthase</fullName>
    </submittedName>
</protein>
<evidence type="ECO:0000313" key="9">
    <source>
        <dbReference type="EMBL" id="TWF43396.1"/>
    </source>
</evidence>
<keyword evidence="5" id="KW-0408">Iron</keyword>
<dbReference type="InterPro" id="IPR036136">
    <property type="entry name" value="Nit/Sulf_reduc_fer-like_dom_sf"/>
</dbReference>
<evidence type="ECO:0000313" key="10">
    <source>
        <dbReference type="Proteomes" id="UP000320653"/>
    </source>
</evidence>
<dbReference type="EMBL" id="VIWP01000020">
    <property type="protein sequence ID" value="TWF43396.1"/>
    <property type="molecule type" value="Genomic_DNA"/>
</dbReference>
<dbReference type="Proteomes" id="UP000320653">
    <property type="component" value="Unassembled WGS sequence"/>
</dbReference>
<dbReference type="SUPFAM" id="SSF55124">
    <property type="entry name" value="Nitrite/Sulfite reductase N-terminal domain-like"/>
    <property type="match status" value="1"/>
</dbReference>
<dbReference type="GO" id="GO:0051539">
    <property type="term" value="F:4 iron, 4 sulfur cluster binding"/>
    <property type="evidence" value="ECO:0007669"/>
    <property type="project" value="UniProtKB-KW"/>
</dbReference>
<comment type="caution">
    <text evidence="9">The sequence shown here is derived from an EMBL/GenBank/DDBJ whole genome shotgun (WGS) entry which is preliminary data.</text>
</comment>
<evidence type="ECO:0000259" key="8">
    <source>
        <dbReference type="Pfam" id="PF03460"/>
    </source>
</evidence>
<dbReference type="InterPro" id="IPR012798">
    <property type="entry name" value="Cbl_synth_CobG-like"/>
</dbReference>
<gene>
    <name evidence="9" type="ORF">FHW37_12021</name>
</gene>
<dbReference type="InterPro" id="IPR045854">
    <property type="entry name" value="NO2/SO3_Rdtase_4Fe4S_sf"/>
</dbReference>
<dbReference type="SUPFAM" id="SSF56014">
    <property type="entry name" value="Nitrite and sulphite reductase 4Fe-4S domain-like"/>
    <property type="match status" value="2"/>
</dbReference>